<gene>
    <name evidence="1" type="ORF">L2E82_32383</name>
</gene>
<dbReference type="Proteomes" id="UP001055811">
    <property type="component" value="Linkage Group LG06"/>
</dbReference>
<evidence type="ECO:0000313" key="2">
    <source>
        <dbReference type="Proteomes" id="UP001055811"/>
    </source>
</evidence>
<keyword evidence="2" id="KW-1185">Reference proteome</keyword>
<protein>
    <submittedName>
        <fullName evidence="1">Uncharacterized protein</fullName>
    </submittedName>
</protein>
<comment type="caution">
    <text evidence="1">The sequence shown here is derived from an EMBL/GenBank/DDBJ whole genome shotgun (WGS) entry which is preliminary data.</text>
</comment>
<evidence type="ECO:0000313" key="1">
    <source>
        <dbReference type="EMBL" id="KAI3721373.1"/>
    </source>
</evidence>
<dbReference type="EMBL" id="CM042014">
    <property type="protein sequence ID" value="KAI3721373.1"/>
    <property type="molecule type" value="Genomic_DNA"/>
</dbReference>
<organism evidence="1 2">
    <name type="scientific">Cichorium intybus</name>
    <name type="common">Chicory</name>
    <dbReference type="NCBI Taxonomy" id="13427"/>
    <lineage>
        <taxon>Eukaryota</taxon>
        <taxon>Viridiplantae</taxon>
        <taxon>Streptophyta</taxon>
        <taxon>Embryophyta</taxon>
        <taxon>Tracheophyta</taxon>
        <taxon>Spermatophyta</taxon>
        <taxon>Magnoliopsida</taxon>
        <taxon>eudicotyledons</taxon>
        <taxon>Gunneridae</taxon>
        <taxon>Pentapetalae</taxon>
        <taxon>asterids</taxon>
        <taxon>campanulids</taxon>
        <taxon>Asterales</taxon>
        <taxon>Asteraceae</taxon>
        <taxon>Cichorioideae</taxon>
        <taxon>Cichorieae</taxon>
        <taxon>Cichoriinae</taxon>
        <taxon>Cichorium</taxon>
    </lineage>
</organism>
<name>A0ACB9BHE4_CICIN</name>
<reference evidence="1 2" key="2">
    <citation type="journal article" date="2022" name="Mol. Ecol. Resour.">
        <title>The genomes of chicory, endive, great burdock and yacon provide insights into Asteraceae paleo-polyploidization history and plant inulin production.</title>
        <authorList>
            <person name="Fan W."/>
            <person name="Wang S."/>
            <person name="Wang H."/>
            <person name="Wang A."/>
            <person name="Jiang F."/>
            <person name="Liu H."/>
            <person name="Zhao H."/>
            <person name="Xu D."/>
            <person name="Zhang Y."/>
        </authorList>
    </citation>
    <scope>NUCLEOTIDE SEQUENCE [LARGE SCALE GENOMIC DNA]</scope>
    <source>
        <strain evidence="2">cv. Punajuju</strain>
        <tissue evidence="1">Leaves</tissue>
    </source>
</reference>
<accession>A0ACB9BHE4</accession>
<reference evidence="2" key="1">
    <citation type="journal article" date="2022" name="Mol. Ecol. Resour.">
        <title>The genomes of chicory, endive, great burdock and yacon provide insights into Asteraceae palaeo-polyploidization history and plant inulin production.</title>
        <authorList>
            <person name="Fan W."/>
            <person name="Wang S."/>
            <person name="Wang H."/>
            <person name="Wang A."/>
            <person name="Jiang F."/>
            <person name="Liu H."/>
            <person name="Zhao H."/>
            <person name="Xu D."/>
            <person name="Zhang Y."/>
        </authorList>
    </citation>
    <scope>NUCLEOTIDE SEQUENCE [LARGE SCALE GENOMIC DNA]</scope>
    <source>
        <strain evidence="2">cv. Punajuju</strain>
    </source>
</reference>
<sequence>MQANIMEEYDREERLSFSDLQFSNADLQVDSKVFAAGGKQNNIPSLSSSFNHDFLGFFSEEWSNTTTSISLNAPEDILFCGKMIHTSKTNQTSNPKDKTDTKNNRSIINQNSDSFSKFFNGHSSLSTTRSNSRPMSGRKKEDNRKNDVLAQRTSKLACPSKSRWQVFMFGSGRFPTKMELSDIRSRQLRRSLSGEEEKTGGKRLSGLIRALGCGGGFSDDEMIMKGSLGYLPSC</sequence>
<proteinExistence type="predicted"/>